<dbReference type="AlphaFoldDB" id="A0A061G8T3"/>
<evidence type="ECO:0000313" key="2">
    <source>
        <dbReference type="EMBL" id="EOY23459.1"/>
    </source>
</evidence>
<dbReference type="InParanoid" id="A0A061G8T3"/>
<sequence length="79" mass="8729">MVTRYQVFQLSRGPGAQKKKNQVSGSWSHVVATRRRPGGGTGPGGPRVGTETEDESKKCGSQPTRFYRSRKKMSKSFVI</sequence>
<organism evidence="2 3">
    <name type="scientific">Theobroma cacao</name>
    <name type="common">Cacao</name>
    <name type="synonym">Cocoa</name>
    <dbReference type="NCBI Taxonomy" id="3641"/>
    <lineage>
        <taxon>Eukaryota</taxon>
        <taxon>Viridiplantae</taxon>
        <taxon>Streptophyta</taxon>
        <taxon>Embryophyta</taxon>
        <taxon>Tracheophyta</taxon>
        <taxon>Spermatophyta</taxon>
        <taxon>Magnoliopsida</taxon>
        <taxon>eudicotyledons</taxon>
        <taxon>Gunneridae</taxon>
        <taxon>Pentapetalae</taxon>
        <taxon>rosids</taxon>
        <taxon>malvids</taxon>
        <taxon>Malvales</taxon>
        <taxon>Malvaceae</taxon>
        <taxon>Byttnerioideae</taxon>
        <taxon>Theobroma</taxon>
    </lineage>
</organism>
<proteinExistence type="predicted"/>
<dbReference type="EMBL" id="CM001881">
    <property type="protein sequence ID" value="EOY23459.1"/>
    <property type="molecule type" value="Genomic_DNA"/>
</dbReference>
<feature type="region of interest" description="Disordered" evidence="1">
    <location>
        <begin position="1"/>
        <end position="62"/>
    </location>
</feature>
<reference evidence="2 3" key="1">
    <citation type="journal article" date="2013" name="Genome Biol.">
        <title>The genome sequence of the most widely cultivated cacao type and its use to identify candidate genes regulating pod color.</title>
        <authorList>
            <person name="Motamayor J.C."/>
            <person name="Mockaitis K."/>
            <person name="Schmutz J."/>
            <person name="Haiminen N."/>
            <person name="Iii D.L."/>
            <person name="Cornejo O."/>
            <person name="Findley S.D."/>
            <person name="Zheng P."/>
            <person name="Utro F."/>
            <person name="Royaert S."/>
            <person name="Saski C."/>
            <person name="Jenkins J."/>
            <person name="Podicheti R."/>
            <person name="Zhao M."/>
            <person name="Scheffler B.E."/>
            <person name="Stack J.C."/>
            <person name="Feltus F.A."/>
            <person name="Mustiga G.M."/>
            <person name="Amores F."/>
            <person name="Phillips W."/>
            <person name="Marelli J.P."/>
            <person name="May G.D."/>
            <person name="Shapiro H."/>
            <person name="Ma J."/>
            <person name="Bustamante C.D."/>
            <person name="Schnell R.J."/>
            <person name="Main D."/>
            <person name="Gilbert D."/>
            <person name="Parida L."/>
            <person name="Kuhn D.N."/>
        </authorList>
    </citation>
    <scope>NUCLEOTIDE SEQUENCE [LARGE SCALE GENOMIC DNA]</scope>
    <source>
        <strain evidence="3">cv. Matina 1-6</strain>
    </source>
</reference>
<dbReference type="Proteomes" id="UP000026915">
    <property type="component" value="Chromosome 3"/>
</dbReference>
<name>A0A061G8T3_THECC</name>
<feature type="compositionally biased region" description="Gly residues" evidence="1">
    <location>
        <begin position="38"/>
        <end position="47"/>
    </location>
</feature>
<dbReference type="Gramene" id="EOY23459">
    <property type="protein sequence ID" value="EOY23459"/>
    <property type="gene ID" value="TCM_015348"/>
</dbReference>
<evidence type="ECO:0000256" key="1">
    <source>
        <dbReference type="SAM" id="MobiDB-lite"/>
    </source>
</evidence>
<keyword evidence="3" id="KW-1185">Reference proteome</keyword>
<evidence type="ECO:0000313" key="3">
    <source>
        <dbReference type="Proteomes" id="UP000026915"/>
    </source>
</evidence>
<gene>
    <name evidence="2" type="ORF">TCM_015348</name>
</gene>
<accession>A0A061G8T3</accession>
<protein>
    <submittedName>
        <fullName evidence="2">Uncharacterized protein</fullName>
    </submittedName>
</protein>
<dbReference type="HOGENOM" id="CLU_2610846_0_0_1"/>